<evidence type="ECO:0000313" key="3">
    <source>
        <dbReference type="Proteomes" id="UP001528912"/>
    </source>
</evidence>
<evidence type="ECO:0000313" key="2">
    <source>
        <dbReference type="EMBL" id="MDF8265766.1"/>
    </source>
</evidence>
<gene>
    <name evidence="2" type="ORF">P4R38_16085</name>
</gene>
<dbReference type="PROSITE" id="PS00383">
    <property type="entry name" value="TYR_PHOSPHATASE_1"/>
    <property type="match status" value="1"/>
</dbReference>
<dbReference type="InterPro" id="IPR029021">
    <property type="entry name" value="Prot-tyrosine_phosphatase-like"/>
</dbReference>
<organism evidence="2 3">
    <name type="scientific">Luteipulveratus flavus</name>
    <dbReference type="NCBI Taxonomy" id="3031728"/>
    <lineage>
        <taxon>Bacteria</taxon>
        <taxon>Bacillati</taxon>
        <taxon>Actinomycetota</taxon>
        <taxon>Actinomycetes</taxon>
        <taxon>Micrococcales</taxon>
        <taxon>Dermacoccaceae</taxon>
        <taxon>Luteipulveratus</taxon>
    </lineage>
</organism>
<dbReference type="InterPro" id="IPR016130">
    <property type="entry name" value="Tyr_Pase_AS"/>
</dbReference>
<dbReference type="RefSeq" id="WP_277193055.1">
    <property type="nucleotide sequence ID" value="NZ_JAROAV010000042.1"/>
</dbReference>
<protein>
    <submittedName>
        <fullName evidence="2">Tyrosine-protein phosphatase</fullName>
    </submittedName>
</protein>
<accession>A0ABT6CEQ1</accession>
<dbReference type="EMBL" id="JAROAV010000042">
    <property type="protein sequence ID" value="MDF8265766.1"/>
    <property type="molecule type" value="Genomic_DNA"/>
</dbReference>
<dbReference type="InterPro" id="IPR000387">
    <property type="entry name" value="Tyr_Pase_dom"/>
</dbReference>
<evidence type="ECO:0000259" key="1">
    <source>
        <dbReference type="PROSITE" id="PS50056"/>
    </source>
</evidence>
<proteinExistence type="predicted"/>
<name>A0ABT6CEQ1_9MICO</name>
<feature type="domain" description="Tyrosine specific protein phosphatases" evidence="1">
    <location>
        <begin position="120"/>
        <end position="189"/>
    </location>
</feature>
<dbReference type="Gene3D" id="3.90.190.10">
    <property type="entry name" value="Protein tyrosine phosphatase superfamily"/>
    <property type="match status" value="1"/>
</dbReference>
<keyword evidence="3" id="KW-1185">Reference proteome</keyword>
<dbReference type="Proteomes" id="UP001528912">
    <property type="component" value="Unassembled WGS sequence"/>
</dbReference>
<dbReference type="Pfam" id="PF13350">
    <property type="entry name" value="Y_phosphatase3"/>
    <property type="match status" value="1"/>
</dbReference>
<reference evidence="2 3" key="1">
    <citation type="submission" date="2023-03" db="EMBL/GenBank/DDBJ databases">
        <title>YIM 133296 draft genome.</title>
        <authorList>
            <person name="Xiong L."/>
        </authorList>
    </citation>
    <scope>NUCLEOTIDE SEQUENCE [LARGE SCALE GENOMIC DNA]</scope>
    <source>
        <strain evidence="2 3">YIM 133296</strain>
    </source>
</reference>
<comment type="caution">
    <text evidence="2">The sequence shown here is derived from an EMBL/GenBank/DDBJ whole genome shotgun (WGS) entry which is preliminary data.</text>
</comment>
<sequence>MTTPAWIDLDGAANMRDVGGIPTEDGGQVQPGRLLRSDNLQELSPKDITTLLAHGVSDIVDLRSQVELRLTGPGPLTRVTSLTHHHHSLFADDDVAVEDALVLPWHDRVEEERDANHWTSHYLGYLAERPDSVSGALDVVARSEGATVVHCAAGKDRTGTVVALALSVAGVSDEDITADYVATTERIERIVERLAAVPAYADNLRGRPLSDHVPDPETIPRLLEAVRRTAGSVPEWLHGVGWSDDDLERLRRRLVEPD</sequence>
<dbReference type="SUPFAM" id="SSF52799">
    <property type="entry name" value="(Phosphotyrosine protein) phosphatases II"/>
    <property type="match status" value="1"/>
</dbReference>
<dbReference type="PROSITE" id="PS50056">
    <property type="entry name" value="TYR_PHOSPHATASE_2"/>
    <property type="match status" value="1"/>
</dbReference>
<dbReference type="InterPro" id="IPR026893">
    <property type="entry name" value="Tyr/Ser_Pase_IphP-type"/>
</dbReference>